<dbReference type="Proteomes" id="UP001143328">
    <property type="component" value="Unassembled WGS sequence"/>
</dbReference>
<sequence length="566" mass="61322">MLLNGSTLNSVTLNGNRIEHTEGEPEYVVAGISYAWGVILNVSGTDVAAHLVGSMSVDREEGAAGLADFDLFIEEGVSVVPTDWRNKPVTIDFTCTDQAGMTKSERLFTGVITGPAWSASERILSCECGDQLQQRVEGMPLAAIDTLAGGVWSADLYEPVDGRSRWDYIQERLATVAGSLDCAADGSLRVTSWFAGAPQIVFGYGTTLDQTVEFDAAQLSNVTNRVEVEFSFRYSRLWQLNQHYTWLVPAGSFCAWRVDSHELPTKDMIEDAATDGGQTMINGTFVYLPPSAPDPCGTGSPWINTYPDLLTGAGWTGARRWAQAVTETYTMVFATPEGEVEATQIIKRDSGSLEIESDSIEAWTSDPITGGVSGYSDVLDESRRDLALRVKMLSARTQIIAANRDNGMSWQVPTPMALGTDLTSTLQLDDQRTKGLGKCRRIVHDLDFEAGTAITTISIAIMRGGGSSDALTAPPRLGVAHVDPGEKATDVLPSQIGGRSDSPPYDEDRDGFSGNYDYIDNDVGQEEYPRRITATAPEIPAALRDELALTSESLYRVGIPNNQLEL</sequence>
<evidence type="ECO:0000256" key="1">
    <source>
        <dbReference type="SAM" id="MobiDB-lite"/>
    </source>
</evidence>
<evidence type="ECO:0000313" key="2">
    <source>
        <dbReference type="EMBL" id="GLK88323.1"/>
    </source>
</evidence>
<feature type="region of interest" description="Disordered" evidence="1">
    <location>
        <begin position="481"/>
        <end position="513"/>
    </location>
</feature>
<proteinExistence type="predicted"/>
<evidence type="ECO:0000313" key="3">
    <source>
        <dbReference type="Proteomes" id="UP001143328"/>
    </source>
</evidence>
<dbReference type="RefSeq" id="WP_271194551.1">
    <property type="nucleotide sequence ID" value="NZ_BSFN01000003.1"/>
</dbReference>
<name>A0A9W6K4Y4_9PSED</name>
<comment type="caution">
    <text evidence="2">The sequence shown here is derived from an EMBL/GenBank/DDBJ whole genome shotgun (WGS) entry which is preliminary data.</text>
</comment>
<dbReference type="EMBL" id="BSFN01000003">
    <property type="protein sequence ID" value="GLK88323.1"/>
    <property type="molecule type" value="Genomic_DNA"/>
</dbReference>
<keyword evidence="3" id="KW-1185">Reference proteome</keyword>
<reference evidence="2" key="1">
    <citation type="journal article" date="2014" name="Int. J. Syst. Evol. Microbiol.">
        <title>Complete genome sequence of Corynebacterium casei LMG S-19264T (=DSM 44701T), isolated from a smear-ripened cheese.</title>
        <authorList>
            <consortium name="US DOE Joint Genome Institute (JGI-PGF)"/>
            <person name="Walter F."/>
            <person name="Albersmeier A."/>
            <person name="Kalinowski J."/>
            <person name="Ruckert C."/>
        </authorList>
    </citation>
    <scope>NUCLEOTIDE SEQUENCE</scope>
    <source>
        <strain evidence="2">VKM B-2935</strain>
    </source>
</reference>
<organism evidence="2 3">
    <name type="scientific">Pseudomonas turukhanskensis</name>
    <dbReference type="NCBI Taxonomy" id="1806536"/>
    <lineage>
        <taxon>Bacteria</taxon>
        <taxon>Pseudomonadati</taxon>
        <taxon>Pseudomonadota</taxon>
        <taxon>Gammaproteobacteria</taxon>
        <taxon>Pseudomonadales</taxon>
        <taxon>Pseudomonadaceae</taxon>
        <taxon>Pseudomonas</taxon>
    </lineage>
</organism>
<dbReference type="AlphaFoldDB" id="A0A9W6K4Y4"/>
<protein>
    <submittedName>
        <fullName evidence="2">Uncharacterized protein</fullName>
    </submittedName>
</protein>
<gene>
    <name evidence="2" type="ORF">GCM10017655_13850</name>
</gene>
<reference evidence="2" key="2">
    <citation type="submission" date="2023-01" db="EMBL/GenBank/DDBJ databases">
        <authorList>
            <person name="Sun Q."/>
            <person name="Evtushenko L."/>
        </authorList>
    </citation>
    <scope>NUCLEOTIDE SEQUENCE</scope>
    <source>
        <strain evidence="2">VKM B-2935</strain>
    </source>
</reference>
<accession>A0A9W6K4Y4</accession>